<accession>A0A6P6R5Z0</accession>
<dbReference type="OrthoDB" id="5985928at2759"/>
<evidence type="ECO:0000256" key="3">
    <source>
        <dbReference type="ARBA" id="ARBA00004514"/>
    </source>
</evidence>
<keyword evidence="9" id="KW-0256">Endoplasmic reticulum</keyword>
<dbReference type="RefSeq" id="XP_026140836.1">
    <property type="nucleotide sequence ID" value="XM_026285051.1"/>
</dbReference>
<comment type="subcellular location">
    <subcellularLocation>
        <location evidence="3">Cytoplasm</location>
        <location evidence="3">Cytosol</location>
    </subcellularLocation>
    <subcellularLocation>
        <location evidence="2">Endoplasmic reticulum</location>
    </subcellularLocation>
    <subcellularLocation>
        <location evidence="4">Golgi apparatus</location>
    </subcellularLocation>
    <subcellularLocation>
        <location evidence="1">Mitochondrion</location>
    </subcellularLocation>
</comment>
<dbReference type="InterPro" id="IPR027417">
    <property type="entry name" value="P-loop_NTPase"/>
</dbReference>
<evidence type="ECO:0000259" key="17">
    <source>
        <dbReference type="PROSITE" id="PS51720"/>
    </source>
</evidence>
<dbReference type="InterPro" id="IPR006703">
    <property type="entry name" value="G_AIG1"/>
</dbReference>
<dbReference type="Gene3D" id="3.40.50.300">
    <property type="entry name" value="P-loop containing nucleotide triphosphate hydrolases"/>
    <property type="match status" value="2"/>
</dbReference>
<evidence type="ECO:0000256" key="9">
    <source>
        <dbReference type="ARBA" id="ARBA00022824"/>
    </source>
</evidence>
<evidence type="ECO:0000313" key="19">
    <source>
        <dbReference type="RefSeq" id="XP_026140836.1"/>
    </source>
</evidence>
<feature type="domain" description="AIG1-type G" evidence="17">
    <location>
        <begin position="61"/>
        <end position="260"/>
    </location>
</feature>
<evidence type="ECO:0000256" key="8">
    <source>
        <dbReference type="ARBA" id="ARBA00022741"/>
    </source>
</evidence>
<keyword evidence="10" id="KW-0333">Golgi apparatus</keyword>
<feature type="transmembrane region" description="Helical" evidence="16">
    <location>
        <begin position="509"/>
        <end position="531"/>
    </location>
</feature>
<reference evidence="19" key="1">
    <citation type="submission" date="2025-08" db="UniProtKB">
        <authorList>
            <consortium name="RefSeq"/>
        </authorList>
    </citation>
    <scope>IDENTIFICATION</scope>
    <source>
        <strain evidence="19">Wakin</strain>
        <tissue evidence="19">Muscle</tissue>
    </source>
</reference>
<dbReference type="CDD" id="cd01852">
    <property type="entry name" value="AIG1"/>
    <property type="match status" value="1"/>
</dbReference>
<evidence type="ECO:0000256" key="5">
    <source>
        <dbReference type="ARBA" id="ARBA00008535"/>
    </source>
</evidence>
<evidence type="ECO:0000256" key="15">
    <source>
        <dbReference type="ARBA" id="ARBA00077278"/>
    </source>
</evidence>
<feature type="domain" description="AIG1-type G" evidence="17">
    <location>
        <begin position="271"/>
        <end position="468"/>
    </location>
</feature>
<evidence type="ECO:0000256" key="12">
    <source>
        <dbReference type="ARBA" id="ARBA00023134"/>
    </source>
</evidence>
<keyword evidence="16" id="KW-1133">Transmembrane helix</keyword>
<dbReference type="GeneID" id="113116700"/>
<keyword evidence="16" id="KW-0812">Transmembrane</keyword>
<keyword evidence="8" id="KW-0547">Nucleotide-binding</keyword>
<keyword evidence="7" id="KW-0677">Repeat</keyword>
<feature type="transmembrane region" description="Helical" evidence="16">
    <location>
        <begin position="484"/>
        <end position="503"/>
    </location>
</feature>
<comment type="similarity">
    <text evidence="5">Belongs to the TRAFAC class TrmE-Era-EngA-EngB-Septin-like GTPase superfamily. AIG1/Toc34/Toc159-like paraseptin GTPase family. IAN subfamily.</text>
</comment>
<dbReference type="FunFam" id="3.40.50.300:FF:000366">
    <property type="entry name" value="GTPase, IMAP family member 2"/>
    <property type="match status" value="1"/>
</dbReference>
<gene>
    <name evidence="19" type="primary">LOC113116700</name>
</gene>
<protein>
    <recommendedName>
        <fullName evidence="14">GTPase IMAP family member 8</fullName>
    </recommendedName>
    <alternativeName>
        <fullName evidence="15">Immune-associated nucleotide-binding protein 9</fullName>
    </alternativeName>
</protein>
<name>A0A6P6R5Z0_CARAU</name>
<evidence type="ECO:0000256" key="13">
    <source>
        <dbReference type="ARBA" id="ARBA00056809"/>
    </source>
</evidence>
<sequence>MSERVPLISKEDDINVAEMGKSTAMRKIKKTSLNLSRLHHKSEARGRTQKTTKDDTTIATTSGLRIVLLGKTGSGKSSTGNTILGQSCFKQDVSPVSVTKTCEKQDLQTDERIISVIDTPGLFDTTMTKQKMKDEIVKCVFMCLPGPHVFLLLIKVGRFTDEEKSAVKWIQENFGKDAVRHTIILFTHADQLKGKPLDVYIKEGDDLQALVNECGGRFHSFNNENMENRSQVSELLEKIEKLVEKNEGQHYTDEMFQEAQEKIHDRAKFWFQKPRIVLLGKTGSGKTSAVKTIMGQESSERRNLTNTETCEQQEAHVDGKSMTIIDTPGLSDVSDEKMKKNEIKKFVIMSNPGPHVFLLVIKLDSRFTEEEKNLMEWIQENIGENVAHHTIILFTHVDLLKGESIEEHNKDSPDLQGFTEGFGSRYHSLNNEDMENRSQVTELLEKIEKLAEGNGWNYYTNEKFQKIINRDVYLENVKETLHKVALGVGPVGAAALVTGGVVLGVTELVLAPALLLAGGSLFLVGAAGLFVGKKLIKRAK</sequence>
<evidence type="ECO:0000256" key="2">
    <source>
        <dbReference type="ARBA" id="ARBA00004240"/>
    </source>
</evidence>
<dbReference type="Pfam" id="PF04548">
    <property type="entry name" value="AIG1"/>
    <property type="match status" value="2"/>
</dbReference>
<dbReference type="GO" id="GO:0005794">
    <property type="term" value="C:Golgi apparatus"/>
    <property type="evidence" value="ECO:0007669"/>
    <property type="project" value="UniProtKB-SubCell"/>
</dbReference>
<dbReference type="PANTHER" id="PTHR10903:SF188">
    <property type="entry name" value="GTPASE IMAP FAMILY MEMBER 2-LIKE-RELATED"/>
    <property type="match status" value="1"/>
</dbReference>
<dbReference type="GO" id="GO:0005525">
    <property type="term" value="F:GTP binding"/>
    <property type="evidence" value="ECO:0007669"/>
    <property type="project" value="UniProtKB-KW"/>
</dbReference>
<evidence type="ECO:0000256" key="1">
    <source>
        <dbReference type="ARBA" id="ARBA00004173"/>
    </source>
</evidence>
<evidence type="ECO:0000256" key="11">
    <source>
        <dbReference type="ARBA" id="ARBA00023128"/>
    </source>
</evidence>
<dbReference type="InterPro" id="IPR045058">
    <property type="entry name" value="GIMA/IAN/Toc"/>
</dbReference>
<dbReference type="Proteomes" id="UP000515129">
    <property type="component" value="Chromosome 1"/>
</dbReference>
<dbReference type="GO" id="GO:0005829">
    <property type="term" value="C:cytosol"/>
    <property type="evidence" value="ECO:0007669"/>
    <property type="project" value="UniProtKB-SubCell"/>
</dbReference>
<keyword evidence="16" id="KW-0472">Membrane</keyword>
<dbReference type="GO" id="GO:0005783">
    <property type="term" value="C:endoplasmic reticulum"/>
    <property type="evidence" value="ECO:0007669"/>
    <property type="project" value="UniProtKB-SubCell"/>
</dbReference>
<proteinExistence type="inferred from homology"/>
<evidence type="ECO:0000256" key="14">
    <source>
        <dbReference type="ARBA" id="ARBA00073539"/>
    </source>
</evidence>
<evidence type="ECO:0000256" key="7">
    <source>
        <dbReference type="ARBA" id="ARBA00022737"/>
    </source>
</evidence>
<evidence type="ECO:0000256" key="10">
    <source>
        <dbReference type="ARBA" id="ARBA00023034"/>
    </source>
</evidence>
<keyword evidence="18" id="KW-1185">Reference proteome</keyword>
<evidence type="ECO:0000256" key="6">
    <source>
        <dbReference type="ARBA" id="ARBA00022490"/>
    </source>
</evidence>
<organism evidence="18 19">
    <name type="scientific">Carassius auratus</name>
    <name type="common">Goldfish</name>
    <dbReference type="NCBI Taxonomy" id="7957"/>
    <lineage>
        <taxon>Eukaryota</taxon>
        <taxon>Metazoa</taxon>
        <taxon>Chordata</taxon>
        <taxon>Craniata</taxon>
        <taxon>Vertebrata</taxon>
        <taxon>Euteleostomi</taxon>
        <taxon>Actinopterygii</taxon>
        <taxon>Neopterygii</taxon>
        <taxon>Teleostei</taxon>
        <taxon>Ostariophysi</taxon>
        <taxon>Cypriniformes</taxon>
        <taxon>Cyprinidae</taxon>
        <taxon>Cyprininae</taxon>
        <taxon>Carassius</taxon>
    </lineage>
</organism>
<comment type="function">
    <text evidence="13">Exerts an anti-apoptotic effect in the immune system and is involved in responses to infections.</text>
</comment>
<dbReference type="PROSITE" id="PS51720">
    <property type="entry name" value="G_AIG1"/>
    <property type="match status" value="2"/>
</dbReference>
<evidence type="ECO:0000313" key="18">
    <source>
        <dbReference type="Proteomes" id="UP000515129"/>
    </source>
</evidence>
<keyword evidence="11" id="KW-0496">Mitochondrion</keyword>
<keyword evidence="12" id="KW-0342">GTP-binding</keyword>
<evidence type="ECO:0000256" key="4">
    <source>
        <dbReference type="ARBA" id="ARBA00004555"/>
    </source>
</evidence>
<dbReference type="AlphaFoldDB" id="A0A6P6R5Z0"/>
<dbReference type="KEGG" id="caua:113116700"/>
<dbReference type="GO" id="GO:0005739">
    <property type="term" value="C:mitochondrion"/>
    <property type="evidence" value="ECO:0007669"/>
    <property type="project" value="UniProtKB-SubCell"/>
</dbReference>
<evidence type="ECO:0000256" key="16">
    <source>
        <dbReference type="SAM" id="Phobius"/>
    </source>
</evidence>
<keyword evidence="6" id="KW-0963">Cytoplasm</keyword>
<dbReference type="SUPFAM" id="SSF52540">
    <property type="entry name" value="P-loop containing nucleoside triphosphate hydrolases"/>
    <property type="match status" value="2"/>
</dbReference>
<dbReference type="PANTHER" id="PTHR10903">
    <property type="entry name" value="GTPASE, IMAP FAMILY MEMBER-RELATED"/>
    <property type="match status" value="1"/>
</dbReference>
<dbReference type="FunFam" id="3.40.50.300:FF:000536">
    <property type="entry name" value="GTPase IMAP family member 8"/>
    <property type="match status" value="1"/>
</dbReference>